<dbReference type="OrthoDB" id="9810871at2"/>
<proteinExistence type="predicted"/>
<dbReference type="AlphaFoldDB" id="A0A3B0AEL2"/>
<keyword evidence="6" id="KW-1185">Reference proteome</keyword>
<feature type="transmembrane region" description="Helical" evidence="2">
    <location>
        <begin position="256"/>
        <end position="276"/>
    </location>
</feature>
<organism evidence="5 6">
    <name type="scientific">Micromonospora costi</name>
    <dbReference type="NCBI Taxonomy" id="1530042"/>
    <lineage>
        <taxon>Bacteria</taxon>
        <taxon>Bacillati</taxon>
        <taxon>Actinomycetota</taxon>
        <taxon>Actinomycetes</taxon>
        <taxon>Micromonosporales</taxon>
        <taxon>Micromonosporaceae</taxon>
        <taxon>Micromonospora</taxon>
    </lineage>
</organism>
<dbReference type="RefSeq" id="WP_120779153.1">
    <property type="nucleotide sequence ID" value="NZ_JBHLUP010000009.1"/>
</dbReference>
<keyword evidence="2" id="KW-1133">Transmembrane helix</keyword>
<keyword evidence="2" id="KW-0812">Transmembrane</keyword>
<feature type="region of interest" description="Disordered" evidence="1">
    <location>
        <begin position="178"/>
        <end position="247"/>
    </location>
</feature>
<keyword evidence="2" id="KW-0472">Membrane</keyword>
<evidence type="ECO:0000256" key="3">
    <source>
        <dbReference type="SAM" id="SignalP"/>
    </source>
</evidence>
<feature type="region of interest" description="Disordered" evidence="1">
    <location>
        <begin position="280"/>
        <end position="316"/>
    </location>
</feature>
<feature type="chain" id="PRO_5017196234" evidence="3">
    <location>
        <begin position="31"/>
        <end position="316"/>
    </location>
</feature>
<evidence type="ECO:0000313" key="5">
    <source>
        <dbReference type="EMBL" id="RKN59002.1"/>
    </source>
</evidence>
<reference evidence="5 6" key="1">
    <citation type="journal article" date="2015" name="Int. J. Syst. Evol. Microbiol.">
        <title>Micromonospora costi sp. nov., isolated from a leaf of Costus speciosus.</title>
        <authorList>
            <person name="Thawai C."/>
        </authorList>
    </citation>
    <scope>NUCLEOTIDE SEQUENCE [LARGE SCALE GENOMIC DNA]</scope>
    <source>
        <strain evidence="5 6">CS1-12</strain>
    </source>
</reference>
<dbReference type="Proteomes" id="UP000279968">
    <property type="component" value="Unassembled WGS sequence"/>
</dbReference>
<evidence type="ECO:0000259" key="4">
    <source>
        <dbReference type="Pfam" id="PF07987"/>
    </source>
</evidence>
<feature type="compositionally biased region" description="Low complexity" evidence="1">
    <location>
        <begin position="213"/>
        <end position="246"/>
    </location>
</feature>
<dbReference type="Pfam" id="PF07987">
    <property type="entry name" value="DUF1775"/>
    <property type="match status" value="1"/>
</dbReference>
<dbReference type="EMBL" id="RBAN01000001">
    <property type="protein sequence ID" value="RKN59002.1"/>
    <property type="molecule type" value="Genomic_DNA"/>
</dbReference>
<sequence>MTRGNRRRRAGALAALVGVAVLSGPGAAYAAEVTTTPGQARQGDAVRLEFVVPEERPGTRTRQIEIQLPADAPIAEVYPMSVPGWAPRISSRTLDEPVAGMHSSGVSTVTTAVTWIRVGEDTAGPARLPLSMGPLPRTDRLAFPVVQTYADGTVVRWAGAAGSHPAPVLTLLPADPAAAGGPAGHAGHGGAPAGGSAGHGGHGGAPAGGSVGAGAAPGDAAAAAPAGVGDAGAAGDAGATDRAGTAGHAGGGNADALLAAGLLAGLGGGAAIGWLASRWRRRSPNPSPTDTPTPDSALPPEDPRVDHEVVAATRRG</sequence>
<feature type="domain" description="YncI copper-binding" evidence="4">
    <location>
        <begin position="33"/>
        <end position="171"/>
    </location>
</feature>
<dbReference type="InterPro" id="IPR038507">
    <property type="entry name" value="YcnI-like_sf"/>
</dbReference>
<protein>
    <submittedName>
        <fullName evidence="5">DUF1775 domain-containing protein</fullName>
    </submittedName>
</protein>
<comment type="caution">
    <text evidence="5">The sequence shown here is derived from an EMBL/GenBank/DDBJ whole genome shotgun (WGS) entry which is preliminary data.</text>
</comment>
<dbReference type="CDD" id="cd08545">
    <property type="entry name" value="YcnI_like"/>
    <property type="match status" value="1"/>
</dbReference>
<feature type="signal peptide" evidence="3">
    <location>
        <begin position="1"/>
        <end position="30"/>
    </location>
</feature>
<feature type="compositionally biased region" description="Gly residues" evidence="1">
    <location>
        <begin position="181"/>
        <end position="212"/>
    </location>
</feature>
<gene>
    <name evidence="5" type="ORF">D7193_00910</name>
</gene>
<keyword evidence="3" id="KW-0732">Signal</keyword>
<dbReference type="Gene3D" id="2.60.40.2230">
    <property type="entry name" value="Uncharacterised protein YcnI-like PF07987, DUF1775"/>
    <property type="match status" value="1"/>
</dbReference>
<evidence type="ECO:0000256" key="1">
    <source>
        <dbReference type="SAM" id="MobiDB-lite"/>
    </source>
</evidence>
<evidence type="ECO:0000313" key="6">
    <source>
        <dbReference type="Proteomes" id="UP000279968"/>
    </source>
</evidence>
<accession>A0A3B0AEL2</accession>
<dbReference type="InterPro" id="IPR012533">
    <property type="entry name" value="YcnI-copper_dom"/>
</dbReference>
<name>A0A3B0AEL2_9ACTN</name>
<evidence type="ECO:0000256" key="2">
    <source>
        <dbReference type="SAM" id="Phobius"/>
    </source>
</evidence>